<dbReference type="EC" id="3.4.21.-" evidence="12"/>
<evidence type="ECO:0000256" key="1">
    <source>
        <dbReference type="ARBA" id="ARBA00004613"/>
    </source>
</evidence>
<evidence type="ECO:0000256" key="4">
    <source>
        <dbReference type="ARBA" id="ARBA00022670"/>
    </source>
</evidence>
<keyword evidence="4 12" id="KW-0645">Protease</keyword>
<evidence type="ECO:0000256" key="3">
    <source>
        <dbReference type="ARBA" id="ARBA00022588"/>
    </source>
</evidence>
<dbReference type="InterPro" id="IPR038565">
    <property type="entry name" value="CLIP_sf"/>
</dbReference>
<dbReference type="CDD" id="cd00190">
    <property type="entry name" value="Tryp_SPc"/>
    <property type="match status" value="1"/>
</dbReference>
<comment type="subcellular location">
    <subcellularLocation>
        <location evidence="1 12">Secreted</location>
    </subcellularLocation>
</comment>
<name>A0A6I8TSH7_AEDAE</name>
<keyword evidence="6 12" id="KW-0378">Hydrolase</keyword>
<dbReference type="Gene3D" id="3.30.1640.30">
    <property type="match status" value="1"/>
</dbReference>
<dbReference type="GO" id="GO:0006508">
    <property type="term" value="P:proteolysis"/>
    <property type="evidence" value="ECO:0007669"/>
    <property type="project" value="UniProtKB-KW"/>
</dbReference>
<dbReference type="SMART" id="SM00020">
    <property type="entry name" value="Tryp_SPc"/>
    <property type="match status" value="1"/>
</dbReference>
<dbReference type="PRINTS" id="PR00722">
    <property type="entry name" value="CHYMOTRYPSIN"/>
</dbReference>
<dbReference type="InterPro" id="IPR022700">
    <property type="entry name" value="CLIP"/>
</dbReference>
<dbReference type="PROSITE" id="PS50240">
    <property type="entry name" value="TRYPSIN_DOM"/>
    <property type="match status" value="1"/>
</dbReference>
<evidence type="ECO:0000256" key="5">
    <source>
        <dbReference type="ARBA" id="ARBA00022729"/>
    </source>
</evidence>
<dbReference type="PROSITE" id="PS51888">
    <property type="entry name" value="CLIP"/>
    <property type="match status" value="1"/>
</dbReference>
<gene>
    <name evidence="13" type="primary">5563617</name>
</gene>
<keyword evidence="2 12" id="KW-0964">Secreted</keyword>
<reference evidence="13" key="2">
    <citation type="submission" date="2020-05" db="UniProtKB">
        <authorList>
            <consortium name="EnsemblMetazoa"/>
        </authorList>
    </citation>
    <scope>IDENTIFICATION</scope>
    <source>
        <strain evidence="13">LVP_AGWG</strain>
    </source>
</reference>
<organism evidence="13 14">
    <name type="scientific">Aedes aegypti</name>
    <name type="common">Yellowfever mosquito</name>
    <name type="synonym">Culex aegypti</name>
    <dbReference type="NCBI Taxonomy" id="7159"/>
    <lineage>
        <taxon>Eukaryota</taxon>
        <taxon>Metazoa</taxon>
        <taxon>Ecdysozoa</taxon>
        <taxon>Arthropoda</taxon>
        <taxon>Hexapoda</taxon>
        <taxon>Insecta</taxon>
        <taxon>Pterygota</taxon>
        <taxon>Neoptera</taxon>
        <taxon>Endopterygota</taxon>
        <taxon>Diptera</taxon>
        <taxon>Nematocera</taxon>
        <taxon>Culicoidea</taxon>
        <taxon>Culicidae</taxon>
        <taxon>Culicinae</taxon>
        <taxon>Aedini</taxon>
        <taxon>Aedes</taxon>
        <taxon>Stegomyia</taxon>
    </lineage>
</organism>
<proteinExistence type="inferred from homology"/>
<feature type="chain" id="PRO_5036530126" description="CLIP domain-containing serine protease" evidence="12">
    <location>
        <begin position="21"/>
        <end position="361"/>
    </location>
</feature>
<dbReference type="Pfam" id="PF00089">
    <property type="entry name" value="Trypsin"/>
    <property type="match status" value="1"/>
</dbReference>
<dbReference type="InterPro" id="IPR043504">
    <property type="entry name" value="Peptidase_S1_PA_chymotrypsin"/>
</dbReference>
<dbReference type="FunFam" id="2.40.10.10:FF:000028">
    <property type="entry name" value="Serine protease easter"/>
    <property type="match status" value="1"/>
</dbReference>
<evidence type="ECO:0000256" key="7">
    <source>
        <dbReference type="ARBA" id="ARBA00022825"/>
    </source>
</evidence>
<evidence type="ECO:0000256" key="10">
    <source>
        <dbReference type="ARBA" id="ARBA00023180"/>
    </source>
</evidence>
<evidence type="ECO:0000256" key="6">
    <source>
        <dbReference type="ARBA" id="ARBA00022801"/>
    </source>
</evidence>
<keyword evidence="7 12" id="KW-0720">Serine protease</keyword>
<dbReference type="GO" id="GO:0005576">
    <property type="term" value="C:extracellular region"/>
    <property type="evidence" value="ECO:0007669"/>
    <property type="project" value="UniProtKB-SubCell"/>
</dbReference>
<comment type="domain">
    <text evidence="12">The clip domain consists of 35-55 residues which are 'knitted' together usually by 3 conserved disulfide bonds forming a clip-like compact structure.</text>
</comment>
<dbReference type="SUPFAM" id="SSF50494">
    <property type="entry name" value="Trypsin-like serine proteases"/>
    <property type="match status" value="1"/>
</dbReference>
<dbReference type="GO" id="GO:0004252">
    <property type="term" value="F:serine-type endopeptidase activity"/>
    <property type="evidence" value="ECO:0007669"/>
    <property type="project" value="UniProtKB-UniRule"/>
</dbReference>
<evidence type="ECO:0000256" key="8">
    <source>
        <dbReference type="ARBA" id="ARBA00022859"/>
    </source>
</evidence>
<keyword evidence="3" id="KW-0399">Innate immunity</keyword>
<evidence type="ECO:0000256" key="2">
    <source>
        <dbReference type="ARBA" id="ARBA00022525"/>
    </source>
</evidence>
<dbReference type="PANTHER" id="PTHR24260">
    <property type="match status" value="1"/>
</dbReference>
<dbReference type="PROSITE" id="PS00134">
    <property type="entry name" value="TRYPSIN_HIS"/>
    <property type="match status" value="1"/>
</dbReference>
<dbReference type="Gene3D" id="2.40.10.10">
    <property type="entry name" value="Trypsin-like serine proteases"/>
    <property type="match status" value="2"/>
</dbReference>
<feature type="signal peptide" evidence="12">
    <location>
        <begin position="1"/>
        <end position="20"/>
    </location>
</feature>
<keyword evidence="10" id="KW-0325">Glycoprotein</keyword>
<dbReference type="GO" id="GO:0045087">
    <property type="term" value="P:innate immune response"/>
    <property type="evidence" value="ECO:0007669"/>
    <property type="project" value="UniProtKB-KW"/>
</dbReference>
<reference evidence="13 14" key="1">
    <citation type="submission" date="2017-06" db="EMBL/GenBank/DDBJ databases">
        <title>Aedes aegypti genome working group (AGWG) sequencing and assembly.</title>
        <authorList>
            <consortium name="Aedes aegypti Genome Working Group (AGWG)"/>
            <person name="Matthews B.J."/>
        </authorList>
    </citation>
    <scope>NUCLEOTIDE SEQUENCE [LARGE SCALE GENOMIC DNA]</scope>
    <source>
        <strain evidence="13 14">LVP_AGWG</strain>
    </source>
</reference>
<evidence type="ECO:0000313" key="14">
    <source>
        <dbReference type="Proteomes" id="UP000008820"/>
    </source>
</evidence>
<protein>
    <recommendedName>
        <fullName evidence="12">CLIP domain-containing serine protease</fullName>
        <ecNumber evidence="12">3.4.21.-</ecNumber>
    </recommendedName>
</protein>
<comment type="similarity">
    <text evidence="11 12">Belongs to the peptidase S1 family. CLIP subfamily.</text>
</comment>
<accession>A0A6I8TSH7</accession>
<dbReference type="InterPro" id="IPR018114">
    <property type="entry name" value="TRYPSIN_HIS"/>
</dbReference>
<dbReference type="Proteomes" id="UP000008820">
    <property type="component" value="Chromosome 3"/>
</dbReference>
<dbReference type="InterPro" id="IPR001254">
    <property type="entry name" value="Trypsin_dom"/>
</dbReference>
<dbReference type="InterPro" id="IPR009003">
    <property type="entry name" value="Peptidase_S1_PA"/>
</dbReference>
<dbReference type="SMART" id="SM00680">
    <property type="entry name" value="CLIP"/>
    <property type="match status" value="1"/>
</dbReference>
<dbReference type="EnsemblMetazoa" id="AAEL015430-RB">
    <property type="protein sequence ID" value="AAEL015430-PB"/>
    <property type="gene ID" value="AAEL015430"/>
</dbReference>
<dbReference type="OrthoDB" id="9028152at2759"/>
<keyword evidence="8" id="KW-0391">Immunity</keyword>
<dbReference type="InterPro" id="IPR051333">
    <property type="entry name" value="CLIP_Serine_Protease"/>
</dbReference>
<evidence type="ECO:0000313" key="13">
    <source>
        <dbReference type="EnsemblMetazoa" id="AAEL015430-PB"/>
    </source>
</evidence>
<evidence type="ECO:0000256" key="11">
    <source>
        <dbReference type="ARBA" id="ARBA00024195"/>
    </source>
</evidence>
<dbReference type="InterPro" id="IPR001314">
    <property type="entry name" value="Peptidase_S1A"/>
</dbReference>
<evidence type="ECO:0000256" key="9">
    <source>
        <dbReference type="ARBA" id="ARBA00023157"/>
    </source>
</evidence>
<evidence type="ECO:0000256" key="12">
    <source>
        <dbReference type="RuleBase" id="RU366078"/>
    </source>
</evidence>
<dbReference type="Pfam" id="PF12032">
    <property type="entry name" value="CLIP"/>
    <property type="match status" value="1"/>
</dbReference>
<dbReference type="InParanoid" id="A0A6I8TSH7"/>
<keyword evidence="9" id="KW-1015">Disulfide bond</keyword>
<sequence length="361" mass="40108">MSQSVYRIVVLVALLLQVFCSELPENCINPAGKQGKCVPFRNCRSFVKLLQRSPIPPKDMRFLKASQCSEPNASGSSVLVCCPKEEKLLKPPYCGVGESDRLIGGQLAFLSEFPWTALIEYRRNSSDETRFRCGATLIGPKYVLTAAHCVHEGSNDFWKAIGVRLGEHDLDTTHDCEFGECAAPPITAGIERIIVHENYKPRHKEHTDDIALIRLDREIQFSEDVAPICLPVEESIRNRNISGIWNAKSVGWGVSESAIASRQKLKSHLAILDSESCRKLDKATLRDTQFCTEMQSDRETCTADDGGSLVIRGHLNGLFGHNFLYGVASFGKDNLCGAKGEPAVFTDVTQYIEWIESNIEL</sequence>
<dbReference type="PANTHER" id="PTHR24260:SF135">
    <property type="entry name" value="CLIP DOMAIN-CONTAINING SERINE PROTEASE-RELATED"/>
    <property type="match status" value="1"/>
</dbReference>
<keyword evidence="5 12" id="KW-0732">Signal</keyword>
<dbReference type="AlphaFoldDB" id="A0A6I8TSH7"/>
<keyword evidence="14" id="KW-1185">Reference proteome</keyword>